<evidence type="ECO:0000259" key="8">
    <source>
        <dbReference type="Pfam" id="PF07660"/>
    </source>
</evidence>
<keyword evidence="4 5" id="KW-0998">Cell outer membrane</keyword>
<dbReference type="Gene3D" id="2.170.130.10">
    <property type="entry name" value="TonB-dependent receptor, plug domain"/>
    <property type="match status" value="1"/>
</dbReference>
<feature type="region of interest" description="Disordered" evidence="6">
    <location>
        <begin position="1075"/>
        <end position="1095"/>
    </location>
</feature>
<evidence type="ECO:0000256" key="7">
    <source>
        <dbReference type="SAM" id="Phobius"/>
    </source>
</evidence>
<dbReference type="Pfam" id="PF13715">
    <property type="entry name" value="CarbopepD_reg_2"/>
    <property type="match status" value="1"/>
</dbReference>
<keyword evidence="5 7" id="KW-0812">Transmembrane</keyword>
<name>A0A2P8G265_9BACT</name>
<dbReference type="Pfam" id="PF07660">
    <property type="entry name" value="STN"/>
    <property type="match status" value="1"/>
</dbReference>
<evidence type="ECO:0000259" key="9">
    <source>
        <dbReference type="Pfam" id="PF07715"/>
    </source>
</evidence>
<protein>
    <submittedName>
        <fullName evidence="10">TonB-linked SusC/RagA family outer membrane protein</fullName>
    </submittedName>
</protein>
<keyword evidence="11" id="KW-1185">Reference proteome</keyword>
<comment type="caution">
    <text evidence="10">The sequence shown here is derived from an EMBL/GenBank/DDBJ whole genome shotgun (WGS) entry which is preliminary data.</text>
</comment>
<dbReference type="PANTHER" id="PTHR30069:SF29">
    <property type="entry name" value="HEMOGLOBIN AND HEMOGLOBIN-HAPTOGLOBIN-BINDING PROTEIN 1-RELATED"/>
    <property type="match status" value="1"/>
</dbReference>
<organism evidence="10 11">
    <name type="scientific">Dyadobacter jiangsuensis</name>
    <dbReference type="NCBI Taxonomy" id="1591085"/>
    <lineage>
        <taxon>Bacteria</taxon>
        <taxon>Pseudomonadati</taxon>
        <taxon>Bacteroidota</taxon>
        <taxon>Cytophagia</taxon>
        <taxon>Cytophagales</taxon>
        <taxon>Spirosomataceae</taxon>
        <taxon>Dyadobacter</taxon>
    </lineage>
</organism>
<dbReference type="Gene3D" id="2.60.40.1120">
    <property type="entry name" value="Carboxypeptidase-like, regulatory domain"/>
    <property type="match status" value="1"/>
</dbReference>
<dbReference type="NCBIfam" id="TIGR04056">
    <property type="entry name" value="OMP_RagA_SusC"/>
    <property type="match status" value="1"/>
</dbReference>
<dbReference type="PROSITE" id="PS52016">
    <property type="entry name" value="TONB_DEPENDENT_REC_3"/>
    <property type="match status" value="1"/>
</dbReference>
<evidence type="ECO:0000256" key="4">
    <source>
        <dbReference type="ARBA" id="ARBA00023237"/>
    </source>
</evidence>
<evidence type="ECO:0000256" key="6">
    <source>
        <dbReference type="SAM" id="MobiDB-lite"/>
    </source>
</evidence>
<evidence type="ECO:0000313" key="11">
    <source>
        <dbReference type="Proteomes" id="UP000241964"/>
    </source>
</evidence>
<dbReference type="RefSeq" id="WP_229211006.1">
    <property type="nucleotide sequence ID" value="NZ_PYAS01000007.1"/>
</dbReference>
<dbReference type="InterPro" id="IPR023996">
    <property type="entry name" value="TonB-dep_OMP_SusC/RagA"/>
</dbReference>
<evidence type="ECO:0000256" key="5">
    <source>
        <dbReference type="PROSITE-ProRule" id="PRU01360"/>
    </source>
</evidence>
<evidence type="ECO:0000313" key="10">
    <source>
        <dbReference type="EMBL" id="PSL28074.1"/>
    </source>
</evidence>
<feature type="domain" description="TonB-dependent receptor plug" evidence="9">
    <location>
        <begin position="273"/>
        <end position="380"/>
    </location>
</feature>
<keyword evidence="1 5" id="KW-0813">Transport</keyword>
<dbReference type="GO" id="GO:0044718">
    <property type="term" value="P:siderophore transmembrane transport"/>
    <property type="evidence" value="ECO:0007669"/>
    <property type="project" value="TreeGrafter"/>
</dbReference>
<dbReference type="InterPro" id="IPR008969">
    <property type="entry name" value="CarboxyPept-like_regulatory"/>
</dbReference>
<dbReference type="AlphaFoldDB" id="A0A2P8G265"/>
<dbReference type="EMBL" id="PYAS01000007">
    <property type="protein sequence ID" value="PSL28074.1"/>
    <property type="molecule type" value="Genomic_DNA"/>
</dbReference>
<evidence type="ECO:0000256" key="2">
    <source>
        <dbReference type="ARBA" id="ARBA00022729"/>
    </source>
</evidence>
<evidence type="ECO:0000256" key="1">
    <source>
        <dbReference type="ARBA" id="ARBA00022448"/>
    </source>
</evidence>
<keyword evidence="3 5" id="KW-0472">Membrane</keyword>
<feature type="domain" description="Secretin/TonB short N-terminal" evidence="8">
    <location>
        <begin position="101"/>
        <end position="150"/>
    </location>
</feature>
<proteinExistence type="inferred from homology"/>
<feature type="compositionally biased region" description="Polar residues" evidence="6">
    <location>
        <begin position="1079"/>
        <end position="1095"/>
    </location>
</feature>
<keyword evidence="5" id="KW-1134">Transmembrane beta strand</keyword>
<gene>
    <name evidence="10" type="ORF">CLV60_107339</name>
</gene>
<dbReference type="InterPro" id="IPR011662">
    <property type="entry name" value="Secretin/TonB_short_N"/>
</dbReference>
<accession>A0A2P8G265</accession>
<dbReference type="GO" id="GO:0015344">
    <property type="term" value="F:siderophore uptake transmembrane transporter activity"/>
    <property type="evidence" value="ECO:0007669"/>
    <property type="project" value="TreeGrafter"/>
</dbReference>
<dbReference type="InterPro" id="IPR037066">
    <property type="entry name" value="Plug_dom_sf"/>
</dbReference>
<dbReference type="InterPro" id="IPR039426">
    <property type="entry name" value="TonB-dep_rcpt-like"/>
</dbReference>
<dbReference type="PANTHER" id="PTHR30069">
    <property type="entry name" value="TONB-DEPENDENT OUTER MEMBRANE RECEPTOR"/>
    <property type="match status" value="1"/>
</dbReference>
<reference evidence="10 11" key="1">
    <citation type="submission" date="2018-03" db="EMBL/GenBank/DDBJ databases">
        <title>Genomic Encyclopedia of Archaeal and Bacterial Type Strains, Phase II (KMG-II): from individual species to whole genera.</title>
        <authorList>
            <person name="Goeker M."/>
        </authorList>
    </citation>
    <scope>NUCLEOTIDE SEQUENCE [LARGE SCALE GENOMIC DNA]</scope>
    <source>
        <strain evidence="10 11">DSM 29057</strain>
    </source>
</reference>
<dbReference type="FunFam" id="2.170.130.10:FF:000003">
    <property type="entry name" value="SusC/RagA family TonB-linked outer membrane protein"/>
    <property type="match status" value="1"/>
</dbReference>
<dbReference type="GO" id="GO:0009279">
    <property type="term" value="C:cell outer membrane"/>
    <property type="evidence" value="ECO:0007669"/>
    <property type="project" value="UniProtKB-SubCell"/>
</dbReference>
<feature type="transmembrane region" description="Helical" evidence="7">
    <location>
        <begin position="45"/>
        <end position="65"/>
    </location>
</feature>
<dbReference type="Pfam" id="PF07715">
    <property type="entry name" value="Plug"/>
    <property type="match status" value="1"/>
</dbReference>
<keyword evidence="2" id="KW-0732">Signal</keyword>
<dbReference type="NCBIfam" id="TIGR04057">
    <property type="entry name" value="SusC_RagA_signa"/>
    <property type="match status" value="1"/>
</dbReference>
<evidence type="ECO:0000256" key="3">
    <source>
        <dbReference type="ARBA" id="ARBA00023136"/>
    </source>
</evidence>
<dbReference type="InterPro" id="IPR012910">
    <property type="entry name" value="Plug_dom"/>
</dbReference>
<dbReference type="Proteomes" id="UP000241964">
    <property type="component" value="Unassembled WGS sequence"/>
</dbReference>
<dbReference type="InterPro" id="IPR023997">
    <property type="entry name" value="TonB-dep_OMP_SusC/RagA_CS"/>
</dbReference>
<dbReference type="SUPFAM" id="SSF56935">
    <property type="entry name" value="Porins"/>
    <property type="match status" value="1"/>
</dbReference>
<comment type="similarity">
    <text evidence="5">Belongs to the TonB-dependent receptor family.</text>
</comment>
<comment type="subcellular location">
    <subcellularLocation>
        <location evidence="5">Cell outer membrane</location>
        <topology evidence="5">Multi-pass membrane protein</topology>
    </subcellularLocation>
</comment>
<keyword evidence="7" id="KW-1133">Transmembrane helix</keyword>
<sequence length="1182" mass="129405">MEAPLILNEDLDGTSLAGDARLPIVHINHFKLMYFFLKSKTAYHIMRLSILQLFLIGMIAAGGYARDINAQDLLAKNVSIQAENISLGTALDRLENLSGVRFAYSRSIIPVRTRVSLNASNEKLSAVLDRLLLPLQIEYQPGDGQIILKRSRKVSFLQEPLSPGGEQANGAASATDIRLTGTVVDDKGDKLPGVSVVLKGTQRGTVTNEEGAYALDIPDDKSQAGPAVLIFSFVGYLSQEVTVGTQAVVDVTLKVDSKSLEEVVVVGYGTQSKKNITGSVATVQGSEITRSPQANISNSFAGRLPGLIANNRSGEPGSDGSSILIRGRATTGNSSPLIVIDGIANAIGGLDRLNPNDIESISVLKDASAAIYGAQAANGVILITTKKGLAGKPRFDYSFNQGFVQPTRLPKFVDAPTYAGILNTIDYYRNPSGGMNQRYSDAEIQKFRDGSDPINYPNTNWVKELMKPVARQNQHNLSVSGGTEKINYFVSAGTLYQDGLYRDGVNKYRQYSVRSNINVNVNDKLSFGIQLATRRENRSYIAGFGASNVFEFLYRTYPTLPARYPDGKLGAGVEQGKNPIAMATLAGTNNSPTTVSNGILRASYQLPVSGLSVDGFFSADQSFAFTKEMRTNWIVYQYNKTTQQYSTVLGGPAKAQMYESQTNKALLTGNIKLNYVKNFGDHALSSFIAYEQSRETQEFFSASRNNFITTQLPDLSQGGAQPVDFGNSGSSYRTSRRNVFGRVNYNYMGRYLAEVQLRYDGSSVFPKGNRYGFFPGISLGWRVSQEPWFQTGNAINDLKIRASYGELGNDRVNPNQFRDNFQVRNGAFSTGSNASNVPLIQYSLLANPNITWEVAKKYNVGLNSTLFKKLTFDLDLFFENRTNILASRNVSIPALTGISSSQIPKENIAEVHNRGLETQIQYAGSHNNFSYNIGGNFAFAKSEVIFIDEAPNTLDYQRATGMPLGSDLGNPNADLMYRAIGVFKTQQELDAYPHVSGAGMGDLKYEDYNGDGKIDAADRIRSQYSNVPQISYGVNLGGGWKNLTLNVLLQGQARVAQYVVVEAGEFSSVMQSRAEDAWSPSNPNGSSPRIDSRTGTGVNGSYKNTFWFQNTAFLRLKNVELAYNVPQKLISRIGLGGLRIYTNGFNLLTFTKVKDFDPEGDNGNAFFYPQQKIYNVGVNVTF</sequence>
<dbReference type="SUPFAM" id="SSF49464">
    <property type="entry name" value="Carboxypeptidase regulatory domain-like"/>
    <property type="match status" value="1"/>
</dbReference>